<dbReference type="OrthoDB" id="3173919at2"/>
<dbReference type="Proteomes" id="UP000242752">
    <property type="component" value="Unassembled WGS sequence"/>
</dbReference>
<accession>A0A2K3YSJ2</accession>
<evidence type="ECO:0000313" key="3">
    <source>
        <dbReference type="Proteomes" id="UP000242752"/>
    </source>
</evidence>
<organism evidence="2 3">
    <name type="scientific">Staphylococcus rostri</name>
    <dbReference type="NCBI Taxonomy" id="522262"/>
    <lineage>
        <taxon>Bacteria</taxon>
        <taxon>Bacillati</taxon>
        <taxon>Bacillota</taxon>
        <taxon>Bacilli</taxon>
        <taxon>Bacillales</taxon>
        <taxon>Staphylococcaceae</taxon>
        <taxon>Staphylococcus</taxon>
    </lineage>
</organism>
<dbReference type="Pfam" id="PF13630">
    <property type="entry name" value="SdpI"/>
    <property type="match status" value="1"/>
</dbReference>
<name>A0A2K3YSJ2_9STAP</name>
<sequence length="142" mass="16735">MIKRGKPLDKGEINMTILACSLICFLVGRLFSSAPPQQINYFYGFRTKKSMKNQQNWERAQVLFGEVFEKIFRYALMVSIVWFVIDVALLIVGYENILFVSDIYQVLLIVVYQNRECFRYRVIVHPIDNEELMLTTKPRIDL</sequence>
<evidence type="ECO:0000313" key="2">
    <source>
        <dbReference type="EMBL" id="PNZ28575.1"/>
    </source>
</evidence>
<protein>
    <recommendedName>
        <fullName evidence="4">SdpI family protein</fullName>
    </recommendedName>
</protein>
<keyword evidence="1" id="KW-0812">Transmembrane</keyword>
<feature type="transmembrane region" description="Helical" evidence="1">
    <location>
        <begin position="71"/>
        <end position="94"/>
    </location>
</feature>
<dbReference type="EMBL" id="PPRF01000021">
    <property type="protein sequence ID" value="PNZ28575.1"/>
    <property type="molecule type" value="Genomic_DNA"/>
</dbReference>
<keyword evidence="1" id="KW-1133">Transmembrane helix</keyword>
<proteinExistence type="predicted"/>
<dbReference type="AlphaFoldDB" id="A0A2K3YSJ2"/>
<keyword evidence="1" id="KW-0472">Membrane</keyword>
<evidence type="ECO:0000256" key="1">
    <source>
        <dbReference type="SAM" id="Phobius"/>
    </source>
</evidence>
<gene>
    <name evidence="2" type="ORF">CD122_04320</name>
</gene>
<keyword evidence="3" id="KW-1185">Reference proteome</keyword>
<evidence type="ECO:0008006" key="4">
    <source>
        <dbReference type="Google" id="ProtNLM"/>
    </source>
</evidence>
<reference evidence="2 3" key="1">
    <citation type="submission" date="2017-08" db="EMBL/GenBank/DDBJ databases">
        <title>Draft genome sequences of 64 type strains of genus Staph aureus.</title>
        <authorList>
            <person name="Cole K."/>
            <person name="Golubchik T."/>
            <person name="Russell J."/>
            <person name="Foster D."/>
            <person name="Llewelyn M."/>
            <person name="Wilson D."/>
            <person name="Crook D."/>
            <person name="Paul J."/>
        </authorList>
    </citation>
    <scope>NUCLEOTIDE SEQUENCE [LARGE SCALE GENOMIC DNA]</scope>
    <source>
        <strain evidence="2 3">DSM 21968</strain>
    </source>
</reference>
<dbReference type="InterPro" id="IPR025962">
    <property type="entry name" value="SdpI/YhfL"/>
</dbReference>
<comment type="caution">
    <text evidence="2">The sequence shown here is derived from an EMBL/GenBank/DDBJ whole genome shotgun (WGS) entry which is preliminary data.</text>
</comment>